<dbReference type="SUPFAM" id="SSF50630">
    <property type="entry name" value="Acid proteases"/>
    <property type="match status" value="1"/>
</dbReference>
<dbReference type="OrthoDB" id="851428at2759"/>
<evidence type="ECO:0000313" key="2">
    <source>
        <dbReference type="EMBL" id="KAA3483846.1"/>
    </source>
</evidence>
<comment type="caution">
    <text evidence="2">The sequence shown here is derived from an EMBL/GenBank/DDBJ whole genome shotgun (WGS) entry which is preliminary data.</text>
</comment>
<name>A0A5B6WRD1_9ROSI</name>
<keyword evidence="1" id="KW-0812">Transmembrane</keyword>
<dbReference type="InterPro" id="IPR043502">
    <property type="entry name" value="DNA/RNA_pol_sf"/>
</dbReference>
<dbReference type="SUPFAM" id="SSF56672">
    <property type="entry name" value="DNA/RNA polymerases"/>
    <property type="match status" value="1"/>
</dbReference>
<dbReference type="EMBL" id="SMMG02000002">
    <property type="protein sequence ID" value="KAA3483846.1"/>
    <property type="molecule type" value="Genomic_DNA"/>
</dbReference>
<sequence length="266" mass="30026">MVVMVLDVVKVHRVEVTALEVTRRQDSRGWSMRSGIMKMAMHLIVITGTFFIFDVPVTALIDIGSTHSYVASAISGNLNIRSEITDRQMTSVIVNKLYRDVPLEIQREIFLANLMELPFGEFDLILGMDWLVKHRTQLDCAAKRMSIRTLDDKEVVMIGERRNFLANVVSAFKAEKLVRKGYGAFLAFISALDAKELSVEGVRTVKEFPDVFPKELPGLPPDREVEFGIELLPETASVSIAPYRMVPKELAELKAQIQELLDRGFI</sequence>
<keyword evidence="1" id="KW-0472">Membrane</keyword>
<dbReference type="Proteomes" id="UP000325315">
    <property type="component" value="Unassembled WGS sequence"/>
</dbReference>
<evidence type="ECO:0000256" key="1">
    <source>
        <dbReference type="SAM" id="Phobius"/>
    </source>
</evidence>
<dbReference type="Gene3D" id="2.40.70.10">
    <property type="entry name" value="Acid Proteases"/>
    <property type="match status" value="1"/>
</dbReference>
<proteinExistence type="predicted"/>
<keyword evidence="3" id="KW-1185">Reference proteome</keyword>
<dbReference type="AlphaFoldDB" id="A0A5B6WRD1"/>
<keyword evidence="1" id="KW-1133">Transmembrane helix</keyword>
<dbReference type="CDD" id="cd00303">
    <property type="entry name" value="retropepsin_like"/>
    <property type="match status" value="1"/>
</dbReference>
<feature type="transmembrane region" description="Helical" evidence="1">
    <location>
        <begin position="40"/>
        <end position="61"/>
    </location>
</feature>
<dbReference type="PANTHER" id="PTHR15503:SF45">
    <property type="entry name" value="RNA-DIRECTED DNA POLYMERASE HOMOLOG"/>
    <property type="match status" value="1"/>
</dbReference>
<dbReference type="Gene3D" id="3.10.10.10">
    <property type="entry name" value="HIV Type 1 Reverse Transcriptase, subunit A, domain 1"/>
    <property type="match status" value="1"/>
</dbReference>
<organism evidence="2 3">
    <name type="scientific">Gossypium australe</name>
    <dbReference type="NCBI Taxonomy" id="47621"/>
    <lineage>
        <taxon>Eukaryota</taxon>
        <taxon>Viridiplantae</taxon>
        <taxon>Streptophyta</taxon>
        <taxon>Embryophyta</taxon>
        <taxon>Tracheophyta</taxon>
        <taxon>Spermatophyta</taxon>
        <taxon>Magnoliopsida</taxon>
        <taxon>eudicotyledons</taxon>
        <taxon>Gunneridae</taxon>
        <taxon>Pentapetalae</taxon>
        <taxon>rosids</taxon>
        <taxon>malvids</taxon>
        <taxon>Malvales</taxon>
        <taxon>Malvaceae</taxon>
        <taxon>Malvoideae</taxon>
        <taxon>Gossypium</taxon>
    </lineage>
</organism>
<dbReference type="PANTHER" id="PTHR15503">
    <property type="entry name" value="LDOC1 RELATED"/>
    <property type="match status" value="1"/>
</dbReference>
<evidence type="ECO:0000313" key="3">
    <source>
        <dbReference type="Proteomes" id="UP000325315"/>
    </source>
</evidence>
<gene>
    <name evidence="2" type="ORF">EPI10_005982</name>
</gene>
<reference evidence="3" key="1">
    <citation type="journal article" date="2019" name="Plant Biotechnol. J.">
        <title>Genome sequencing of the Australian wild diploid species Gossypium australe highlights disease resistance and delayed gland morphogenesis.</title>
        <authorList>
            <person name="Cai Y."/>
            <person name="Cai X."/>
            <person name="Wang Q."/>
            <person name="Wang P."/>
            <person name="Zhang Y."/>
            <person name="Cai C."/>
            <person name="Xu Y."/>
            <person name="Wang K."/>
            <person name="Zhou Z."/>
            <person name="Wang C."/>
            <person name="Geng S."/>
            <person name="Li B."/>
            <person name="Dong Q."/>
            <person name="Hou Y."/>
            <person name="Wang H."/>
            <person name="Ai P."/>
            <person name="Liu Z."/>
            <person name="Yi F."/>
            <person name="Sun M."/>
            <person name="An G."/>
            <person name="Cheng J."/>
            <person name="Zhang Y."/>
            <person name="Shi Q."/>
            <person name="Xie Y."/>
            <person name="Shi X."/>
            <person name="Chang Y."/>
            <person name="Huang F."/>
            <person name="Chen Y."/>
            <person name="Hong S."/>
            <person name="Mi L."/>
            <person name="Sun Q."/>
            <person name="Zhang L."/>
            <person name="Zhou B."/>
            <person name="Peng R."/>
            <person name="Zhang X."/>
            <person name="Liu F."/>
        </authorList>
    </citation>
    <scope>NUCLEOTIDE SEQUENCE [LARGE SCALE GENOMIC DNA]</scope>
    <source>
        <strain evidence="3">cv. PA1801</strain>
    </source>
</reference>
<dbReference type="Pfam" id="PF08284">
    <property type="entry name" value="RVP_2"/>
    <property type="match status" value="1"/>
</dbReference>
<protein>
    <submittedName>
        <fullName evidence="2">DNA/RNA polymerases superfamily protein</fullName>
    </submittedName>
</protein>
<dbReference type="InterPro" id="IPR021109">
    <property type="entry name" value="Peptidase_aspartic_dom_sf"/>
</dbReference>
<dbReference type="InterPro" id="IPR032567">
    <property type="entry name" value="RTL1-rel"/>
</dbReference>
<accession>A0A5B6WRD1</accession>